<dbReference type="InterPro" id="IPR013106">
    <property type="entry name" value="Ig_V-set"/>
</dbReference>
<dbReference type="Gene3D" id="2.60.40.10">
    <property type="entry name" value="Immunoglobulins"/>
    <property type="match status" value="1"/>
</dbReference>
<feature type="domain" description="Immunoglobulin" evidence="10">
    <location>
        <begin position="30"/>
        <end position="137"/>
    </location>
</feature>
<sequence length="220" mass="24595">MEKFNLICVLFYGCVTHITYSDVSGQEQDVSILIAQLGENITLNCNMTNRNKISWFHLKSEKLTLLVSAQKHQTTWRRLLINYKLNARLKLNADSGITVVGLVISEITPSDLGLYFCGTQSDISEMLFHRATRLQTDEKLRFKDNGRTLNELGAEDFKITDDDDDDDDLTVKERVLMFGGVGLAIVIFFLATVAAGGIIHHHGWQKGWSAGKDAIALSSD</sequence>
<dbReference type="InterPro" id="IPR013783">
    <property type="entry name" value="Ig-like_fold"/>
</dbReference>
<dbReference type="SUPFAM" id="SSF48726">
    <property type="entry name" value="Immunoglobulin"/>
    <property type="match status" value="1"/>
</dbReference>
<dbReference type="EMBL" id="SOYY01000016">
    <property type="protein sequence ID" value="KAA0709903.1"/>
    <property type="molecule type" value="Genomic_DNA"/>
</dbReference>
<dbReference type="InterPro" id="IPR003599">
    <property type="entry name" value="Ig_sub"/>
</dbReference>
<evidence type="ECO:0000313" key="12">
    <source>
        <dbReference type="Proteomes" id="UP000324632"/>
    </source>
</evidence>
<keyword evidence="7" id="KW-0325">Glycoprotein</keyword>
<comment type="subcellular location">
    <subcellularLocation>
        <location evidence="1">Cell membrane</location>
    </subcellularLocation>
</comment>
<dbReference type="Proteomes" id="UP000324632">
    <property type="component" value="Chromosome 16"/>
</dbReference>
<evidence type="ECO:0000256" key="8">
    <source>
        <dbReference type="SAM" id="Phobius"/>
    </source>
</evidence>
<evidence type="ECO:0000256" key="5">
    <source>
        <dbReference type="ARBA" id="ARBA00023136"/>
    </source>
</evidence>
<comment type="caution">
    <text evidence="11">The sequence shown here is derived from an EMBL/GenBank/DDBJ whole genome shotgun (WGS) entry which is preliminary data.</text>
</comment>
<dbReference type="InterPro" id="IPR052051">
    <property type="entry name" value="TCR_complex_component"/>
</dbReference>
<keyword evidence="12" id="KW-1185">Reference proteome</keyword>
<evidence type="ECO:0000256" key="3">
    <source>
        <dbReference type="ARBA" id="ARBA00022729"/>
    </source>
</evidence>
<keyword evidence="8" id="KW-0812">Transmembrane</keyword>
<dbReference type="AlphaFoldDB" id="A0A5A9NKF0"/>
<keyword evidence="3 9" id="KW-0732">Signal</keyword>
<dbReference type="GO" id="GO:0002376">
    <property type="term" value="P:immune system process"/>
    <property type="evidence" value="ECO:0007669"/>
    <property type="project" value="UniProtKB-KW"/>
</dbReference>
<proteinExistence type="predicted"/>
<evidence type="ECO:0000256" key="7">
    <source>
        <dbReference type="ARBA" id="ARBA00023180"/>
    </source>
</evidence>
<dbReference type="PANTHER" id="PTHR19433">
    <property type="entry name" value="T-CELL RECEPTOR ALPHA CHAIN V REGION-RELATED"/>
    <property type="match status" value="1"/>
</dbReference>
<evidence type="ECO:0000313" key="11">
    <source>
        <dbReference type="EMBL" id="KAA0709903.1"/>
    </source>
</evidence>
<accession>A0A5A9NKF0</accession>
<gene>
    <name evidence="11" type="ORF">E1301_Tti021227</name>
</gene>
<dbReference type="InterPro" id="IPR036179">
    <property type="entry name" value="Ig-like_dom_sf"/>
</dbReference>
<keyword evidence="4" id="KW-0391">Immunity</keyword>
<organism evidence="11 12">
    <name type="scientific">Triplophysa tibetana</name>
    <dbReference type="NCBI Taxonomy" id="1572043"/>
    <lineage>
        <taxon>Eukaryota</taxon>
        <taxon>Metazoa</taxon>
        <taxon>Chordata</taxon>
        <taxon>Craniata</taxon>
        <taxon>Vertebrata</taxon>
        <taxon>Euteleostomi</taxon>
        <taxon>Actinopterygii</taxon>
        <taxon>Neopterygii</taxon>
        <taxon>Teleostei</taxon>
        <taxon>Ostariophysi</taxon>
        <taxon>Cypriniformes</taxon>
        <taxon>Nemacheilidae</taxon>
        <taxon>Triplophysa</taxon>
    </lineage>
</organism>
<dbReference type="GO" id="GO:0009617">
    <property type="term" value="P:response to bacterium"/>
    <property type="evidence" value="ECO:0007669"/>
    <property type="project" value="TreeGrafter"/>
</dbReference>
<dbReference type="SMART" id="SM00409">
    <property type="entry name" value="IG"/>
    <property type="match status" value="1"/>
</dbReference>
<name>A0A5A9NKF0_9TELE</name>
<evidence type="ECO:0000256" key="2">
    <source>
        <dbReference type="ARBA" id="ARBA00022475"/>
    </source>
</evidence>
<keyword evidence="8" id="KW-1133">Transmembrane helix</keyword>
<protein>
    <recommendedName>
        <fullName evidence="10">Immunoglobulin domain-containing protein</fullName>
    </recommendedName>
</protein>
<keyword evidence="6" id="KW-1015">Disulfide bond</keyword>
<feature type="transmembrane region" description="Helical" evidence="8">
    <location>
        <begin position="175"/>
        <end position="199"/>
    </location>
</feature>
<evidence type="ECO:0000256" key="9">
    <source>
        <dbReference type="SAM" id="SignalP"/>
    </source>
</evidence>
<evidence type="ECO:0000256" key="4">
    <source>
        <dbReference type="ARBA" id="ARBA00022859"/>
    </source>
</evidence>
<feature type="signal peptide" evidence="9">
    <location>
        <begin position="1"/>
        <end position="21"/>
    </location>
</feature>
<reference evidence="11 12" key="1">
    <citation type="journal article" date="2019" name="Mol. Ecol. Resour.">
        <title>Chromosome-level genome assembly of Triplophysa tibetana, a fish adapted to the harsh high-altitude environment of the Tibetan Plateau.</title>
        <authorList>
            <person name="Yang X."/>
            <person name="Liu H."/>
            <person name="Ma Z."/>
            <person name="Zou Y."/>
            <person name="Zou M."/>
            <person name="Mao Y."/>
            <person name="Li X."/>
            <person name="Wang H."/>
            <person name="Chen T."/>
            <person name="Wang W."/>
            <person name="Yang R."/>
        </authorList>
    </citation>
    <scope>NUCLEOTIDE SEQUENCE [LARGE SCALE GENOMIC DNA]</scope>
    <source>
        <strain evidence="11">TTIB1903HZAU</strain>
        <tissue evidence="11">Muscle</tissue>
    </source>
</reference>
<dbReference type="Pfam" id="PF07686">
    <property type="entry name" value="V-set"/>
    <property type="match status" value="1"/>
</dbReference>
<feature type="chain" id="PRO_5022824922" description="Immunoglobulin domain-containing protein" evidence="9">
    <location>
        <begin position="22"/>
        <end position="220"/>
    </location>
</feature>
<keyword evidence="5 8" id="KW-0472">Membrane</keyword>
<keyword evidence="2" id="KW-1003">Cell membrane</keyword>
<evidence type="ECO:0000259" key="10">
    <source>
        <dbReference type="SMART" id="SM00409"/>
    </source>
</evidence>
<evidence type="ECO:0000256" key="1">
    <source>
        <dbReference type="ARBA" id="ARBA00004236"/>
    </source>
</evidence>
<dbReference type="PANTHER" id="PTHR19433:SF111">
    <property type="entry name" value="T CELL RECEPTOR ALPHA VARIABLE 4"/>
    <property type="match status" value="1"/>
</dbReference>
<dbReference type="GO" id="GO:0005886">
    <property type="term" value="C:plasma membrane"/>
    <property type="evidence" value="ECO:0007669"/>
    <property type="project" value="UniProtKB-SubCell"/>
</dbReference>
<evidence type="ECO:0000256" key="6">
    <source>
        <dbReference type="ARBA" id="ARBA00023157"/>
    </source>
</evidence>